<name>A0ABS6TBI6_9ENTE</name>
<feature type="domain" description="ABC transmembrane type-1" evidence="7">
    <location>
        <begin position="19"/>
        <end position="202"/>
    </location>
</feature>
<accession>A0ABS6TBI6</accession>
<dbReference type="PANTHER" id="PTHR30177:SF4">
    <property type="entry name" value="OSMOPROTECTANT IMPORT PERMEASE PROTEIN OSMW"/>
    <property type="match status" value="1"/>
</dbReference>
<dbReference type="Proteomes" id="UP000774130">
    <property type="component" value="Unassembled WGS sequence"/>
</dbReference>
<dbReference type="InterPro" id="IPR007210">
    <property type="entry name" value="ABC_Gly_betaine_transp_sub-bd"/>
</dbReference>
<evidence type="ECO:0000256" key="2">
    <source>
        <dbReference type="ARBA" id="ARBA00022448"/>
    </source>
</evidence>
<evidence type="ECO:0000256" key="4">
    <source>
        <dbReference type="ARBA" id="ARBA00022989"/>
    </source>
</evidence>
<keyword evidence="2 6" id="KW-0813">Transport</keyword>
<comment type="subcellular location">
    <subcellularLocation>
        <location evidence="6">Cell membrane</location>
        <topology evidence="6">Multi-pass membrane protein</topology>
    </subcellularLocation>
    <subcellularLocation>
        <location evidence="1">Membrane</location>
        <topology evidence="1">Multi-pass membrane protein</topology>
    </subcellularLocation>
</comment>
<evidence type="ECO:0000256" key="6">
    <source>
        <dbReference type="RuleBase" id="RU363032"/>
    </source>
</evidence>
<sequence>MNELIQTFSERKGELLSAIFEHLAISLSALMIAIIIAIPLAILLSQHKKIAEVALQITSILQTIPSLALLGLLIPFVGIGTVPALIALVVYALLPIFQNTYIGLSEIDPSLEEAADAFGMSRMRKLFKVELPIAMPVIISGIRTALVLIIGTATLAALIGAGGLGTFILLGIDRNDPTLTLIGAVSAALLAIIFSGLIRFLQNRSMKTSLITFVILILGIGGIFVAQNTGSSQETITIAGKLGSEPDILINMYKDVIEDNDSDVNVELKTNFGKTSFLFSALENNQIDIYPEFTGTVLESLVKVPENSPTDLDENGTYQEANKLLQNQFKMELLKPMAYQNTYALAMRKSQADELGIKTISDLRNYEGTLKAGFTLEFIDRQDGYRGIQEKYNVNFNSVQSMEPALRYQAINNGDVDIVDAYSTDSEIKQYDLVPLEDDQHLFPYYQGAALLKESFAKDHPEVVKALNKLAGKITEDQMVDMNYQVNVEKKDPADVAHDFLVKEKIIKGDK</sequence>
<dbReference type="EMBL" id="JAHUZB010000002">
    <property type="protein sequence ID" value="MBV7390255.1"/>
    <property type="molecule type" value="Genomic_DNA"/>
</dbReference>
<proteinExistence type="inferred from homology"/>
<feature type="transmembrane region" description="Helical" evidence="6">
    <location>
        <begin position="145"/>
        <end position="172"/>
    </location>
</feature>
<protein>
    <submittedName>
        <fullName evidence="8">ABC transporter permease/substrate-binding protein</fullName>
    </submittedName>
</protein>
<reference evidence="8 9" key="1">
    <citation type="submission" date="2021-06" db="EMBL/GenBank/DDBJ databases">
        <title>Enterococcus alishanensis sp. nov., a novel lactic acid bacterium isolated from fresh coffee beans.</title>
        <authorList>
            <person name="Chen Y.-S."/>
        </authorList>
    </citation>
    <scope>NUCLEOTIDE SEQUENCE [LARGE SCALE GENOMIC DNA]</scope>
    <source>
        <strain evidence="8 9">ALS3</strain>
    </source>
</reference>
<feature type="transmembrane region" description="Helical" evidence="6">
    <location>
        <begin position="210"/>
        <end position="227"/>
    </location>
</feature>
<keyword evidence="3 6" id="KW-0812">Transmembrane</keyword>
<evidence type="ECO:0000256" key="1">
    <source>
        <dbReference type="ARBA" id="ARBA00004141"/>
    </source>
</evidence>
<dbReference type="PANTHER" id="PTHR30177">
    <property type="entry name" value="GLYCINE BETAINE/L-PROLINE TRANSPORT SYSTEM PERMEASE PROTEIN PROW"/>
    <property type="match status" value="1"/>
</dbReference>
<keyword evidence="9" id="KW-1185">Reference proteome</keyword>
<evidence type="ECO:0000313" key="9">
    <source>
        <dbReference type="Proteomes" id="UP000774130"/>
    </source>
</evidence>
<comment type="similarity">
    <text evidence="6">Belongs to the binding-protein-dependent transport system permease family.</text>
</comment>
<feature type="transmembrane region" description="Helical" evidence="6">
    <location>
        <begin position="178"/>
        <end position="198"/>
    </location>
</feature>
<evidence type="ECO:0000256" key="3">
    <source>
        <dbReference type="ARBA" id="ARBA00022692"/>
    </source>
</evidence>
<feature type="transmembrane region" description="Helical" evidence="6">
    <location>
        <begin position="20"/>
        <end position="44"/>
    </location>
</feature>
<comment type="caution">
    <text evidence="8">The sequence shown here is derived from an EMBL/GenBank/DDBJ whole genome shotgun (WGS) entry which is preliminary data.</text>
</comment>
<dbReference type="RefSeq" id="WP_218325302.1">
    <property type="nucleotide sequence ID" value="NZ_JAHUZB010000002.1"/>
</dbReference>
<evidence type="ECO:0000313" key="8">
    <source>
        <dbReference type="EMBL" id="MBV7390255.1"/>
    </source>
</evidence>
<evidence type="ECO:0000259" key="7">
    <source>
        <dbReference type="PROSITE" id="PS50928"/>
    </source>
</evidence>
<dbReference type="Pfam" id="PF04069">
    <property type="entry name" value="OpuAC"/>
    <property type="match status" value="1"/>
</dbReference>
<dbReference type="Pfam" id="PF00528">
    <property type="entry name" value="BPD_transp_1"/>
    <property type="match status" value="1"/>
</dbReference>
<dbReference type="CDD" id="cd06261">
    <property type="entry name" value="TM_PBP2"/>
    <property type="match status" value="1"/>
</dbReference>
<evidence type="ECO:0000256" key="5">
    <source>
        <dbReference type="ARBA" id="ARBA00023136"/>
    </source>
</evidence>
<dbReference type="InterPro" id="IPR000515">
    <property type="entry name" value="MetI-like"/>
</dbReference>
<dbReference type="InterPro" id="IPR058089">
    <property type="entry name" value="EgtUBC_SBD"/>
</dbReference>
<keyword evidence="4 6" id="KW-1133">Transmembrane helix</keyword>
<organism evidence="8 9">
    <name type="scientific">Enterococcus alishanensis</name>
    <dbReference type="NCBI Taxonomy" id="1303817"/>
    <lineage>
        <taxon>Bacteria</taxon>
        <taxon>Bacillati</taxon>
        <taxon>Bacillota</taxon>
        <taxon>Bacilli</taxon>
        <taxon>Lactobacillales</taxon>
        <taxon>Enterococcaceae</taxon>
        <taxon>Enterococcus</taxon>
    </lineage>
</organism>
<dbReference type="CDD" id="cd13610">
    <property type="entry name" value="PBP2_ChoS"/>
    <property type="match status" value="1"/>
</dbReference>
<feature type="transmembrane region" description="Helical" evidence="6">
    <location>
        <begin position="64"/>
        <end position="94"/>
    </location>
</feature>
<gene>
    <name evidence="8" type="ORF">KUA55_06145</name>
</gene>
<keyword evidence="5 6" id="KW-0472">Membrane</keyword>
<dbReference type="InterPro" id="IPR051204">
    <property type="entry name" value="ABC_transp_perm/SBD"/>
</dbReference>
<dbReference type="PROSITE" id="PS50928">
    <property type="entry name" value="ABC_TM1"/>
    <property type="match status" value="1"/>
</dbReference>